<organism evidence="1 2">
    <name type="scientific">Sphingomonas lacunae</name>
    <dbReference type="NCBI Taxonomy" id="2698828"/>
    <lineage>
        <taxon>Bacteria</taxon>
        <taxon>Pseudomonadati</taxon>
        <taxon>Pseudomonadota</taxon>
        <taxon>Alphaproteobacteria</taxon>
        <taxon>Sphingomonadales</taxon>
        <taxon>Sphingomonadaceae</taxon>
        <taxon>Sphingomonas</taxon>
    </lineage>
</organism>
<reference evidence="1 2" key="1">
    <citation type="submission" date="2020-01" db="EMBL/GenBank/DDBJ databases">
        <title>Sphingomonas sp. strain CSW-10.</title>
        <authorList>
            <person name="Chen W.-M."/>
        </authorList>
    </citation>
    <scope>NUCLEOTIDE SEQUENCE [LARGE SCALE GENOMIC DNA]</scope>
    <source>
        <strain evidence="1 2">CSW-10</strain>
    </source>
</reference>
<evidence type="ECO:0008006" key="3">
    <source>
        <dbReference type="Google" id="ProtNLM"/>
    </source>
</evidence>
<dbReference type="AlphaFoldDB" id="A0A6M4ATJ3"/>
<dbReference type="RefSeq" id="WP_169945589.1">
    <property type="nucleotide sequence ID" value="NZ_CP053015.1"/>
</dbReference>
<protein>
    <recommendedName>
        <fullName evidence="3">DUF3168 domain-containing protein</fullName>
    </recommendedName>
</protein>
<accession>A0A6M4ATJ3</accession>
<keyword evidence="2" id="KW-1185">Reference proteome</keyword>
<name>A0A6M4ATJ3_9SPHN</name>
<dbReference type="InterPro" id="IPR053745">
    <property type="entry name" value="Viral_Tail_Comp_sf"/>
</dbReference>
<proteinExistence type="predicted"/>
<dbReference type="KEGG" id="slan:GV829_07910"/>
<evidence type="ECO:0000313" key="1">
    <source>
        <dbReference type="EMBL" id="QJQ32384.1"/>
    </source>
</evidence>
<sequence length="135" mass="14312">MSIEAAWREAVRAALAADTLWAATVNRIGDGESEGAPVPSAWIGDCIGSDWGAKALPGRELRLGLTILDRGEGERIAALSAAAEAALMAMPRGLTGSDGGAWDSSGPLVTRVRMTRRRDGTRVAMIDVRLRAWRV</sequence>
<dbReference type="EMBL" id="CP053015">
    <property type="protein sequence ID" value="QJQ32384.1"/>
    <property type="molecule type" value="Genomic_DNA"/>
</dbReference>
<dbReference type="Gene3D" id="3.30.2000.30">
    <property type="match status" value="1"/>
</dbReference>
<gene>
    <name evidence="1" type="ORF">GV829_07910</name>
</gene>
<dbReference type="Proteomes" id="UP000503018">
    <property type="component" value="Chromosome"/>
</dbReference>
<evidence type="ECO:0000313" key="2">
    <source>
        <dbReference type="Proteomes" id="UP000503018"/>
    </source>
</evidence>